<organism evidence="1 2">
    <name type="scientific">Micromonospora cathayae</name>
    <dbReference type="NCBI Taxonomy" id="3028804"/>
    <lineage>
        <taxon>Bacteria</taxon>
        <taxon>Bacillati</taxon>
        <taxon>Actinomycetota</taxon>
        <taxon>Actinomycetes</taxon>
        <taxon>Micromonosporales</taxon>
        <taxon>Micromonosporaceae</taxon>
        <taxon>Micromonospora</taxon>
    </lineage>
</organism>
<dbReference type="Proteomes" id="UP001219605">
    <property type="component" value="Chromosome"/>
</dbReference>
<reference evidence="1 2" key="1">
    <citation type="submission" date="2023-02" db="EMBL/GenBank/DDBJ databases">
        <authorList>
            <person name="Mo P."/>
        </authorList>
    </citation>
    <scope>NUCLEOTIDE SEQUENCE [LARGE SCALE GENOMIC DNA]</scope>
    <source>
        <strain evidence="1 2">HUAS 3</strain>
    </source>
</reference>
<name>A0ABY7ZW00_9ACTN</name>
<evidence type="ECO:0000313" key="2">
    <source>
        <dbReference type="Proteomes" id="UP001219605"/>
    </source>
</evidence>
<evidence type="ECO:0000313" key="1">
    <source>
        <dbReference type="EMBL" id="WDZ87197.1"/>
    </source>
</evidence>
<proteinExistence type="predicted"/>
<evidence type="ECO:0008006" key="3">
    <source>
        <dbReference type="Google" id="ProtNLM"/>
    </source>
</evidence>
<dbReference type="RefSeq" id="WP_275034112.1">
    <property type="nucleotide sequence ID" value="NZ_CP118615.1"/>
</dbReference>
<gene>
    <name evidence="1" type="ORF">PVK37_12715</name>
</gene>
<accession>A0ABY7ZW00</accession>
<dbReference type="EMBL" id="CP118615">
    <property type="protein sequence ID" value="WDZ87197.1"/>
    <property type="molecule type" value="Genomic_DNA"/>
</dbReference>
<keyword evidence="2" id="KW-1185">Reference proteome</keyword>
<protein>
    <recommendedName>
        <fullName evidence="3">DUF732 domain-containing protein</fullName>
    </recommendedName>
</protein>
<sequence length="64" mass="6960">MTGDRNPDARGEKSPKSTCLDIRAGEFTGDALNKRVAERLSGGNATIDEKQAAEVVELMREHIC</sequence>